<dbReference type="Proteomes" id="UP000321899">
    <property type="component" value="Unassembled WGS sequence"/>
</dbReference>
<dbReference type="GO" id="GO:0046872">
    <property type="term" value="F:metal ion binding"/>
    <property type="evidence" value="ECO:0007669"/>
    <property type="project" value="UniProtKB-KW"/>
</dbReference>
<dbReference type="GO" id="GO:0005524">
    <property type="term" value="F:ATP binding"/>
    <property type="evidence" value="ECO:0007669"/>
    <property type="project" value="UniProtKB-KW"/>
</dbReference>
<feature type="binding site" evidence="4">
    <location>
        <position position="54"/>
    </location>
    <ligand>
        <name>substrate</name>
    </ligand>
</feature>
<proteinExistence type="inferred from homology"/>
<protein>
    <recommendedName>
        <fullName evidence="5">5-formyltetrahydrofolate cyclo-ligase</fullName>
        <ecNumber evidence="5">6.3.3.2</ecNumber>
    </recommendedName>
</protein>
<evidence type="ECO:0000313" key="7">
    <source>
        <dbReference type="Proteomes" id="UP000321899"/>
    </source>
</evidence>
<dbReference type="OrthoDB" id="9801938at2"/>
<evidence type="ECO:0000256" key="1">
    <source>
        <dbReference type="ARBA" id="ARBA00010638"/>
    </source>
</evidence>
<comment type="catalytic activity">
    <reaction evidence="5">
        <text>(6S)-5-formyl-5,6,7,8-tetrahydrofolate + ATP = (6R)-5,10-methenyltetrahydrofolate + ADP + phosphate</text>
        <dbReference type="Rhea" id="RHEA:10488"/>
        <dbReference type="ChEBI" id="CHEBI:30616"/>
        <dbReference type="ChEBI" id="CHEBI:43474"/>
        <dbReference type="ChEBI" id="CHEBI:57455"/>
        <dbReference type="ChEBI" id="CHEBI:57457"/>
        <dbReference type="ChEBI" id="CHEBI:456216"/>
        <dbReference type="EC" id="6.3.3.2"/>
    </reaction>
</comment>
<evidence type="ECO:0000256" key="2">
    <source>
        <dbReference type="ARBA" id="ARBA00022741"/>
    </source>
</evidence>
<keyword evidence="6" id="KW-0436">Ligase</keyword>
<organism evidence="6 7">
    <name type="scientific">Desulfobotulus mexicanus</name>
    <dbReference type="NCBI Taxonomy" id="2586642"/>
    <lineage>
        <taxon>Bacteria</taxon>
        <taxon>Pseudomonadati</taxon>
        <taxon>Thermodesulfobacteriota</taxon>
        <taxon>Desulfobacteria</taxon>
        <taxon>Desulfobacterales</taxon>
        <taxon>Desulfobacteraceae</taxon>
        <taxon>Desulfobotulus</taxon>
    </lineage>
</organism>
<dbReference type="AlphaFoldDB" id="A0A5Q4VIR4"/>
<dbReference type="EMBL" id="VDMB01000001">
    <property type="protein sequence ID" value="TYT76132.1"/>
    <property type="molecule type" value="Genomic_DNA"/>
</dbReference>
<dbReference type="PANTHER" id="PTHR23407">
    <property type="entry name" value="ATPASE INHIBITOR/5-FORMYLTETRAHYDROFOLATE CYCLO-LIGASE"/>
    <property type="match status" value="1"/>
</dbReference>
<dbReference type="Pfam" id="PF01812">
    <property type="entry name" value="5-FTHF_cyc-lig"/>
    <property type="match status" value="1"/>
</dbReference>
<dbReference type="PANTHER" id="PTHR23407:SF1">
    <property type="entry name" value="5-FORMYLTETRAHYDROFOLATE CYCLO-LIGASE"/>
    <property type="match status" value="1"/>
</dbReference>
<dbReference type="PIRSF" id="PIRSF006806">
    <property type="entry name" value="FTHF_cligase"/>
    <property type="match status" value="1"/>
</dbReference>
<gene>
    <name evidence="6" type="ORF">FIM25_00830</name>
</gene>
<keyword evidence="5" id="KW-0479">Metal-binding</keyword>
<dbReference type="Gene3D" id="3.40.50.10420">
    <property type="entry name" value="NagB/RpiA/CoA transferase-like"/>
    <property type="match status" value="1"/>
</dbReference>
<dbReference type="GO" id="GO:0009396">
    <property type="term" value="P:folic acid-containing compound biosynthetic process"/>
    <property type="evidence" value="ECO:0007669"/>
    <property type="project" value="TreeGrafter"/>
</dbReference>
<comment type="similarity">
    <text evidence="1 5">Belongs to the 5-formyltetrahydrofolate cyclo-ligase family.</text>
</comment>
<keyword evidence="5" id="KW-0460">Magnesium</keyword>
<comment type="cofactor">
    <cofactor evidence="5">
        <name>Mg(2+)</name>
        <dbReference type="ChEBI" id="CHEBI:18420"/>
    </cofactor>
</comment>
<reference evidence="6 7" key="1">
    <citation type="submission" date="2019-06" db="EMBL/GenBank/DDBJ databases">
        <title>Desulfobotulus mexicanus sp. nov., a novel sulfate-reducing bacterium isolated from the sediment of an alkaline crater lake in Mexico.</title>
        <authorList>
            <person name="Hirschler-Rea A."/>
        </authorList>
    </citation>
    <scope>NUCLEOTIDE SEQUENCE [LARGE SCALE GENOMIC DNA]</scope>
    <source>
        <strain evidence="6 7">PAR22N</strain>
    </source>
</reference>
<dbReference type="NCBIfam" id="TIGR02727">
    <property type="entry name" value="MTHFS_bact"/>
    <property type="match status" value="1"/>
</dbReference>
<dbReference type="InterPro" id="IPR024185">
    <property type="entry name" value="FTHF_cligase-like_sf"/>
</dbReference>
<keyword evidence="2 5" id="KW-0547">Nucleotide-binding</keyword>
<dbReference type="SUPFAM" id="SSF100950">
    <property type="entry name" value="NagB/RpiA/CoA transferase-like"/>
    <property type="match status" value="1"/>
</dbReference>
<dbReference type="GO" id="GO:0035999">
    <property type="term" value="P:tetrahydrofolate interconversion"/>
    <property type="evidence" value="ECO:0007669"/>
    <property type="project" value="TreeGrafter"/>
</dbReference>
<dbReference type="RefSeq" id="WP_139445191.1">
    <property type="nucleotide sequence ID" value="NZ_VDMB01000001.1"/>
</dbReference>
<dbReference type="InterPro" id="IPR002698">
    <property type="entry name" value="FTHF_cligase"/>
</dbReference>
<keyword evidence="7" id="KW-1185">Reference proteome</keyword>
<evidence type="ECO:0000256" key="4">
    <source>
        <dbReference type="PIRSR" id="PIRSR006806-1"/>
    </source>
</evidence>
<evidence type="ECO:0000313" key="6">
    <source>
        <dbReference type="EMBL" id="TYT76132.1"/>
    </source>
</evidence>
<dbReference type="EC" id="6.3.3.2" evidence="5"/>
<sequence length="196" mass="22834">MEDVREKRRRIVSEIEKRFSALSETEIREKRKLAVDRLFEFANYVEARIALLYLPRNPMEMDIADIMARSYEHKKVVVLPRFDKERKTIRFYKVDDPNTHIIGKTPEERGPDPKKCREIPMDNIDIALIPGVAFDEKGSRIAADGGEFDRLMGKLPVTTRKVGVTLEDQIVPQIPMESKSRYVDILVTDKRVIYKI</sequence>
<feature type="binding site" evidence="4">
    <location>
        <position position="60"/>
    </location>
    <ligand>
        <name>substrate</name>
    </ligand>
</feature>
<accession>A0A5Q4VIR4</accession>
<evidence type="ECO:0000256" key="3">
    <source>
        <dbReference type="ARBA" id="ARBA00022840"/>
    </source>
</evidence>
<dbReference type="GO" id="GO:0030272">
    <property type="term" value="F:5-formyltetrahydrofolate cyclo-ligase activity"/>
    <property type="evidence" value="ECO:0007669"/>
    <property type="project" value="UniProtKB-EC"/>
</dbReference>
<dbReference type="InterPro" id="IPR037171">
    <property type="entry name" value="NagB/RpiA_transferase-like"/>
</dbReference>
<name>A0A5Q4VIR4_9BACT</name>
<evidence type="ECO:0000256" key="5">
    <source>
        <dbReference type="RuleBase" id="RU361279"/>
    </source>
</evidence>
<keyword evidence="3 5" id="KW-0067">ATP-binding</keyword>
<comment type="caution">
    <text evidence="6">The sequence shown here is derived from an EMBL/GenBank/DDBJ whole genome shotgun (WGS) entry which is preliminary data.</text>
</comment>